<comment type="caution">
    <text evidence="9">The sequence shown here is derived from an EMBL/GenBank/DDBJ whole genome shotgun (WGS) entry which is preliminary data.</text>
</comment>
<keyword evidence="6" id="KW-0378">Hydrolase</keyword>
<keyword evidence="4" id="KW-0964">Secreted</keyword>
<evidence type="ECO:0000256" key="5">
    <source>
        <dbReference type="ARBA" id="ARBA00022729"/>
    </source>
</evidence>
<evidence type="ECO:0000259" key="8">
    <source>
        <dbReference type="Pfam" id="PF26410"/>
    </source>
</evidence>
<evidence type="ECO:0000313" key="10">
    <source>
        <dbReference type="Proteomes" id="UP000287352"/>
    </source>
</evidence>
<dbReference type="InterPro" id="IPR054720">
    <property type="entry name" value="HpiC1"/>
</dbReference>
<dbReference type="GO" id="GO:0005576">
    <property type="term" value="C:extracellular region"/>
    <property type="evidence" value="ECO:0007669"/>
    <property type="project" value="UniProtKB-SubCell"/>
</dbReference>
<dbReference type="AlphaFoldDB" id="A0A402A706"/>
<dbReference type="Proteomes" id="UP000287352">
    <property type="component" value="Unassembled WGS sequence"/>
</dbReference>
<keyword evidence="10" id="KW-1185">Reference proteome</keyword>
<dbReference type="Pfam" id="PF22825">
    <property type="entry name" value="HpiC1-like"/>
    <property type="match status" value="1"/>
</dbReference>
<dbReference type="InterPro" id="IPR045053">
    <property type="entry name" value="MAN-like"/>
</dbReference>
<keyword evidence="7" id="KW-0326">Glycosidase</keyword>
<evidence type="ECO:0000313" key="9">
    <source>
        <dbReference type="EMBL" id="GCE14888.1"/>
    </source>
</evidence>
<dbReference type="RefSeq" id="WP_126582416.1">
    <property type="nucleotide sequence ID" value="NZ_BIFR01000002.1"/>
</dbReference>
<feature type="domain" description="Glycoside hydrolase family 5" evidence="8">
    <location>
        <begin position="154"/>
        <end position="235"/>
    </location>
</feature>
<dbReference type="EC" id="3.2.1.78" evidence="3"/>
<dbReference type="InterPro" id="IPR017853">
    <property type="entry name" value="GH"/>
</dbReference>
<protein>
    <recommendedName>
        <fullName evidence="3">mannan endo-1,4-beta-mannosidase</fullName>
        <ecNumber evidence="3">3.2.1.78</ecNumber>
    </recommendedName>
</protein>
<sequence length="620" mass="66218">MKSTFRRFHSVVLSLVLLALIVLVGTGQSALRPTQAHASSSFVTRNGSQLQLDGSTFRFSGSDMEWLGEPGQTNFEVDDALATLKEMGGTVTRSLWLTSLGTPDSLQPSLGVYNSDAFARSDYVIKRAGDFGVRLIIPLVDGNPNGDGQYTHYTDWRGISDANQFYTNSTVISDYEAFISAYLNHVNIYTGIALKNDPTILAWETANELTTPQSWTQTISSYIKGIDTNHLVGSSPVANEINSSDLSISSIDIEDDHFYPMSVANLNSHASTVQNAGKVYIAGEYDWAAYTSGSDSLTSFLPALEGNSAVSGDMAWELFPHRNTYGFEPYNAGSLGLALGLHYPGDTTDMRTNAQRLRTHAFAMAGISTLPAHLVPGTPVMMQVAGQKLYWRGTAGVDTYSVERSTSSASGPWTTICTQCTTDAAAPYVDASQPASGQIWYRVLPYSLDGVAGSYSQAMQARGDVVVGNNSFESPALSAGTFQVAPSSASWTFTGSAGIATNGSAFTNGNPSAPDGGQVAFLQSNGSISIPVTLQTNTGYCLTFQAAQRGNYNNGGQDFKVQFDGQAVVGSYKPDGSQYDVFISSYIMVQTASHTLQFVGLDSAGGDNTAFIDSIRMVTC</sequence>
<dbReference type="Pfam" id="PF26410">
    <property type="entry name" value="GH5_mannosidase"/>
    <property type="match status" value="1"/>
</dbReference>
<proteinExistence type="predicted"/>
<dbReference type="SUPFAM" id="SSF51445">
    <property type="entry name" value="(Trans)glycosidases"/>
    <property type="match status" value="1"/>
</dbReference>
<evidence type="ECO:0000256" key="6">
    <source>
        <dbReference type="ARBA" id="ARBA00022801"/>
    </source>
</evidence>
<evidence type="ECO:0000256" key="4">
    <source>
        <dbReference type="ARBA" id="ARBA00022525"/>
    </source>
</evidence>
<dbReference type="Gene3D" id="2.60.40.10">
    <property type="entry name" value="Immunoglobulins"/>
    <property type="match status" value="1"/>
</dbReference>
<dbReference type="EMBL" id="BIFR01000002">
    <property type="protein sequence ID" value="GCE14888.1"/>
    <property type="molecule type" value="Genomic_DNA"/>
</dbReference>
<reference evidence="10" key="1">
    <citation type="submission" date="2018-12" db="EMBL/GenBank/DDBJ databases">
        <title>Tengunoibacter tsumagoiensis gen. nov., sp. nov., Dictyobacter kobayashii sp. nov., D. alpinus sp. nov., and D. joshuensis sp. nov. and description of Dictyobacteraceae fam. nov. within the order Ktedonobacterales isolated from Tengu-no-mugimeshi.</title>
        <authorList>
            <person name="Wang C.M."/>
            <person name="Zheng Y."/>
            <person name="Sakai Y."/>
            <person name="Toyoda A."/>
            <person name="Minakuchi Y."/>
            <person name="Abe K."/>
            <person name="Yokota A."/>
            <person name="Yabe S."/>
        </authorList>
    </citation>
    <scope>NUCLEOTIDE SEQUENCE [LARGE SCALE GENOMIC DNA]</scope>
    <source>
        <strain evidence="10">Uno3</strain>
    </source>
</reference>
<dbReference type="PANTHER" id="PTHR31451:SF39">
    <property type="entry name" value="MANNAN ENDO-1,4-BETA-MANNOSIDASE 1"/>
    <property type="match status" value="1"/>
</dbReference>
<gene>
    <name evidence="9" type="ORF">KTT_47470</name>
</gene>
<keyword evidence="5" id="KW-0732">Signal</keyword>
<dbReference type="Gene3D" id="3.20.20.80">
    <property type="entry name" value="Glycosidases"/>
    <property type="match status" value="1"/>
</dbReference>
<dbReference type="GO" id="GO:0016985">
    <property type="term" value="F:mannan endo-1,4-beta-mannosidase activity"/>
    <property type="evidence" value="ECO:0007669"/>
    <property type="project" value="TreeGrafter"/>
</dbReference>
<dbReference type="PANTHER" id="PTHR31451">
    <property type="match status" value="1"/>
</dbReference>
<evidence type="ECO:0000256" key="1">
    <source>
        <dbReference type="ARBA" id="ARBA00001678"/>
    </source>
</evidence>
<organism evidence="9 10">
    <name type="scientific">Tengunoibacter tsumagoiensis</name>
    <dbReference type="NCBI Taxonomy" id="2014871"/>
    <lineage>
        <taxon>Bacteria</taxon>
        <taxon>Bacillati</taxon>
        <taxon>Chloroflexota</taxon>
        <taxon>Ktedonobacteria</taxon>
        <taxon>Ktedonobacterales</taxon>
        <taxon>Dictyobacteraceae</taxon>
        <taxon>Tengunoibacter</taxon>
    </lineage>
</organism>
<evidence type="ECO:0000256" key="2">
    <source>
        <dbReference type="ARBA" id="ARBA00004613"/>
    </source>
</evidence>
<accession>A0A402A706</accession>
<comment type="catalytic activity">
    <reaction evidence="1">
        <text>Random hydrolysis of (1-&gt;4)-beta-D-mannosidic linkages in mannans, galactomannans and glucomannans.</text>
        <dbReference type="EC" id="3.2.1.78"/>
    </reaction>
</comment>
<evidence type="ECO:0000256" key="3">
    <source>
        <dbReference type="ARBA" id="ARBA00012706"/>
    </source>
</evidence>
<evidence type="ECO:0000256" key="7">
    <source>
        <dbReference type="ARBA" id="ARBA00023295"/>
    </source>
</evidence>
<dbReference type="InterPro" id="IPR001547">
    <property type="entry name" value="Glyco_hydro_5"/>
</dbReference>
<dbReference type="OrthoDB" id="9801493at2"/>
<comment type="subcellular location">
    <subcellularLocation>
        <location evidence="2">Secreted</location>
    </subcellularLocation>
</comment>
<dbReference type="InterPro" id="IPR013783">
    <property type="entry name" value="Ig-like_fold"/>
</dbReference>
<name>A0A402A706_9CHLR</name>